<sequence>MTHMRRRLDRSLGRAAALVALVLSMVVTTPVTAHAVVAPADGYGFAQGYTWATGDPDDARREIAAVGRTGASWVRLPLDWSVVEPHSGRYDWGYFDNLVKTADSQGLRALGLIYNTPLWARGEGARLLFPSAPPRDPADFAAFAAAAAKRYAGRINAWEIWNEPNLPLFMGFVQDKAVRFTEMLQAVHPAIKAANPKATVIAAGLSPLLGDDSPPGFLAQMYAAGARGSFDAAAAHPYVFPGGLAADSDNGWSDVLRMNEVMVANGDAGKKIWLTEMGASTNDTPEGVSQQEQARQIVDVLGAAAAVGWTGPAFIHAVRDLDTANRDDREANFGALLTSDWQPKYAATVLARQ</sequence>
<feature type="chain" id="PRO_5010952640" description="Glycoside hydrolase family 5 domain-containing protein" evidence="4">
    <location>
        <begin position="36"/>
        <end position="353"/>
    </location>
</feature>
<evidence type="ECO:0000313" key="7">
    <source>
        <dbReference type="Proteomes" id="UP000191039"/>
    </source>
</evidence>
<dbReference type="Pfam" id="PF00150">
    <property type="entry name" value="Cellulase"/>
    <property type="match status" value="1"/>
</dbReference>
<organism evidence="6 7">
    <name type="scientific">Mycolicibacterium diernhoferi</name>
    <dbReference type="NCBI Taxonomy" id="1801"/>
    <lineage>
        <taxon>Bacteria</taxon>
        <taxon>Bacillati</taxon>
        <taxon>Actinomycetota</taxon>
        <taxon>Actinomycetes</taxon>
        <taxon>Mycobacteriales</taxon>
        <taxon>Mycobacteriaceae</taxon>
        <taxon>Mycolicibacterium</taxon>
    </lineage>
</organism>
<dbReference type="InterPro" id="IPR051923">
    <property type="entry name" value="Glycosyl_Hydrolase_39"/>
</dbReference>
<dbReference type="AlphaFoldDB" id="A0A1Q4H9Z8"/>
<dbReference type="InterPro" id="IPR017853">
    <property type="entry name" value="GH"/>
</dbReference>
<evidence type="ECO:0000256" key="4">
    <source>
        <dbReference type="SAM" id="SignalP"/>
    </source>
</evidence>
<feature type="signal peptide" evidence="4">
    <location>
        <begin position="1"/>
        <end position="35"/>
    </location>
</feature>
<dbReference type="EMBL" id="MIJD01000188">
    <property type="protein sequence ID" value="OPE53088.1"/>
    <property type="molecule type" value="Genomic_DNA"/>
</dbReference>
<evidence type="ECO:0000313" key="6">
    <source>
        <dbReference type="EMBL" id="OPE53088.1"/>
    </source>
</evidence>
<dbReference type="GO" id="GO:0000272">
    <property type="term" value="P:polysaccharide catabolic process"/>
    <property type="evidence" value="ECO:0007669"/>
    <property type="project" value="InterPro"/>
</dbReference>
<dbReference type="InterPro" id="IPR006311">
    <property type="entry name" value="TAT_signal"/>
</dbReference>
<dbReference type="Proteomes" id="UP000191039">
    <property type="component" value="Unassembled WGS sequence"/>
</dbReference>
<feature type="domain" description="Glycoside hydrolase family 5" evidence="5">
    <location>
        <begin position="57"/>
        <end position="309"/>
    </location>
</feature>
<evidence type="ECO:0000256" key="2">
    <source>
        <dbReference type="ARBA" id="ARBA00023295"/>
    </source>
</evidence>
<comment type="caution">
    <text evidence="6">The sequence shown here is derived from an EMBL/GenBank/DDBJ whole genome shotgun (WGS) entry which is preliminary data.</text>
</comment>
<reference evidence="6 7" key="1">
    <citation type="submission" date="2016-09" db="EMBL/GenBank/DDBJ databases">
        <title>genome sequences of unsequenced Mycobacteria.</title>
        <authorList>
            <person name="Greninger A.L."/>
            <person name="Jerome K.R."/>
            <person name="Mcnair B."/>
            <person name="Wallis C."/>
            <person name="Fang F."/>
        </authorList>
    </citation>
    <scope>NUCLEOTIDE SEQUENCE [LARGE SCALE GENOMIC DNA]</scope>
    <source>
        <strain evidence="6 7">BM1</strain>
    </source>
</reference>
<dbReference type="PANTHER" id="PTHR12631">
    <property type="entry name" value="ALPHA-L-IDURONIDASE"/>
    <property type="match status" value="1"/>
</dbReference>
<evidence type="ECO:0000259" key="5">
    <source>
        <dbReference type="Pfam" id="PF00150"/>
    </source>
</evidence>
<dbReference type="Gene3D" id="3.20.20.80">
    <property type="entry name" value="Glycosidases"/>
    <property type="match status" value="1"/>
</dbReference>
<proteinExistence type="inferred from homology"/>
<dbReference type="GO" id="GO:0004553">
    <property type="term" value="F:hydrolase activity, hydrolyzing O-glycosyl compounds"/>
    <property type="evidence" value="ECO:0007669"/>
    <property type="project" value="InterPro"/>
</dbReference>
<dbReference type="SUPFAM" id="SSF51445">
    <property type="entry name" value="(Trans)glycosidases"/>
    <property type="match status" value="1"/>
</dbReference>
<accession>A0A1Q4H9Z8</accession>
<dbReference type="InterPro" id="IPR001547">
    <property type="entry name" value="Glyco_hydro_5"/>
</dbReference>
<dbReference type="PANTHER" id="PTHR12631:SF10">
    <property type="entry name" value="BETA-XYLOSIDASE-LIKE PROTEIN-RELATED"/>
    <property type="match status" value="1"/>
</dbReference>
<keyword evidence="2 3" id="KW-0326">Glycosidase</keyword>
<dbReference type="STRING" id="1801.BRW64_18000"/>
<keyword evidence="4" id="KW-0732">Signal</keyword>
<name>A0A1Q4H9Z8_9MYCO</name>
<evidence type="ECO:0000256" key="1">
    <source>
        <dbReference type="ARBA" id="ARBA00022801"/>
    </source>
</evidence>
<evidence type="ECO:0000256" key="3">
    <source>
        <dbReference type="RuleBase" id="RU361153"/>
    </source>
</evidence>
<dbReference type="PROSITE" id="PS51318">
    <property type="entry name" value="TAT"/>
    <property type="match status" value="1"/>
</dbReference>
<keyword evidence="1 3" id="KW-0378">Hydrolase</keyword>
<comment type="similarity">
    <text evidence="3">Belongs to the glycosyl hydrolase 5 (cellulase A) family.</text>
</comment>
<gene>
    <name evidence="6" type="ORF">BV510_17410</name>
</gene>
<protein>
    <recommendedName>
        <fullName evidence="5">Glycoside hydrolase family 5 domain-containing protein</fullName>
    </recommendedName>
</protein>